<keyword evidence="4" id="KW-0963">Cytoplasm</keyword>
<organism evidence="7 8">
    <name type="scientific">Roseburia amylophila</name>
    <dbReference type="NCBI Taxonomy" id="2981794"/>
    <lineage>
        <taxon>Bacteria</taxon>
        <taxon>Bacillati</taxon>
        <taxon>Bacillota</taxon>
        <taxon>Clostridia</taxon>
        <taxon>Lachnospirales</taxon>
        <taxon>Lachnospiraceae</taxon>
        <taxon>Roseburia</taxon>
    </lineage>
</organism>
<evidence type="ECO:0000256" key="3">
    <source>
        <dbReference type="ARBA" id="ARBA00020422"/>
    </source>
</evidence>
<keyword evidence="5" id="KW-0598">Phosphotransferase system</keyword>
<dbReference type="InterPro" id="IPR050399">
    <property type="entry name" value="HPr"/>
</dbReference>
<evidence type="ECO:0000256" key="5">
    <source>
        <dbReference type="ARBA" id="ARBA00022683"/>
    </source>
</evidence>
<reference evidence="7" key="1">
    <citation type="submission" date="2021-10" db="EMBL/GenBank/DDBJ databases">
        <title>Anaerobic single-cell dispensing facilitates the cultivation of human gut bacteria.</title>
        <authorList>
            <person name="Afrizal A."/>
        </authorList>
    </citation>
    <scope>NUCLEOTIDE SEQUENCE</scope>
    <source>
        <strain evidence="7">CLA-AA-H204</strain>
    </source>
</reference>
<gene>
    <name evidence="7" type="ORF">LKD47_03170</name>
</gene>
<protein>
    <recommendedName>
        <fullName evidence="3">Phosphocarrier protein HPr</fullName>
    </recommendedName>
</protein>
<evidence type="ECO:0000259" key="6">
    <source>
        <dbReference type="PROSITE" id="PS51350"/>
    </source>
</evidence>
<dbReference type="PANTHER" id="PTHR33705:SF2">
    <property type="entry name" value="PHOSPHOCARRIER PROTEIN NPR"/>
    <property type="match status" value="1"/>
</dbReference>
<dbReference type="PANTHER" id="PTHR33705">
    <property type="entry name" value="PHOSPHOCARRIER PROTEIN HPR"/>
    <property type="match status" value="1"/>
</dbReference>
<comment type="function">
    <text evidence="1">General (non sugar-specific) component of the phosphoenolpyruvate-dependent sugar phosphotransferase system (sugar PTS). This major carbohydrate active-transport system catalyzes the phosphorylation of incoming sugar substrates concomitantly with their translocation across the cell membrane. The phosphoryl group from phosphoenolpyruvate (PEP) is transferred to the phosphoryl carrier protein HPr by enzyme I. Phospho-HPr then transfers it to the PTS EIIA domain.</text>
</comment>
<evidence type="ECO:0000256" key="2">
    <source>
        <dbReference type="ARBA" id="ARBA00004496"/>
    </source>
</evidence>
<dbReference type="Gene3D" id="3.30.1340.10">
    <property type="entry name" value="HPr-like"/>
    <property type="match status" value="1"/>
</dbReference>
<dbReference type="PROSITE" id="PS51350">
    <property type="entry name" value="PTS_HPR_DOM"/>
    <property type="match status" value="1"/>
</dbReference>
<comment type="subcellular location">
    <subcellularLocation>
        <location evidence="2">Cytoplasm</location>
    </subcellularLocation>
</comment>
<dbReference type="AlphaFoldDB" id="A0AAW4WHM0"/>
<dbReference type="InterPro" id="IPR035895">
    <property type="entry name" value="HPr-like_sf"/>
</dbReference>
<evidence type="ECO:0000313" key="8">
    <source>
        <dbReference type="Proteomes" id="UP001198893"/>
    </source>
</evidence>
<dbReference type="SUPFAM" id="SSF55594">
    <property type="entry name" value="HPr-like"/>
    <property type="match status" value="1"/>
</dbReference>
<dbReference type="InterPro" id="IPR000032">
    <property type="entry name" value="HPr-like"/>
</dbReference>
<name>A0AAW4WHM0_9FIRM</name>
<dbReference type="InterPro" id="IPR001020">
    <property type="entry name" value="PTS_HPr_His_P_site"/>
</dbReference>
<proteinExistence type="predicted"/>
<dbReference type="GO" id="GO:0009401">
    <property type="term" value="P:phosphoenolpyruvate-dependent sugar phosphotransferase system"/>
    <property type="evidence" value="ECO:0007669"/>
    <property type="project" value="UniProtKB-KW"/>
</dbReference>
<dbReference type="GO" id="GO:0005737">
    <property type="term" value="C:cytoplasm"/>
    <property type="evidence" value="ECO:0007669"/>
    <property type="project" value="UniProtKB-SubCell"/>
</dbReference>
<accession>A0AAW4WHM0</accession>
<evidence type="ECO:0000256" key="1">
    <source>
        <dbReference type="ARBA" id="ARBA00003681"/>
    </source>
</evidence>
<dbReference type="Proteomes" id="UP001198893">
    <property type="component" value="Unassembled WGS sequence"/>
</dbReference>
<dbReference type="CDD" id="cd00367">
    <property type="entry name" value="PTS-HPr_like"/>
    <property type="match status" value="1"/>
</dbReference>
<dbReference type="Pfam" id="PF00381">
    <property type="entry name" value="PTS-HPr"/>
    <property type="match status" value="1"/>
</dbReference>
<dbReference type="RefSeq" id="WP_227700594.1">
    <property type="nucleotide sequence ID" value="NZ_JAJEQW010000002.1"/>
</dbReference>
<dbReference type="PROSITE" id="PS00369">
    <property type="entry name" value="PTS_HPR_HIS"/>
    <property type="match status" value="1"/>
</dbReference>
<comment type="caution">
    <text evidence="7">The sequence shown here is derived from an EMBL/GenBank/DDBJ whole genome shotgun (WGS) entry which is preliminary data.</text>
</comment>
<dbReference type="NCBIfam" id="TIGR01003">
    <property type="entry name" value="PTS_HPr_family"/>
    <property type="match status" value="1"/>
</dbReference>
<dbReference type="EMBL" id="JAJEQW010000002">
    <property type="protein sequence ID" value="MCC2241307.1"/>
    <property type="molecule type" value="Genomic_DNA"/>
</dbReference>
<feature type="domain" description="HPr" evidence="6">
    <location>
        <begin position="1"/>
        <end position="85"/>
    </location>
</feature>
<sequence length="85" mass="9428">MKEFYYTVKDPIGMHARPATQLVNTVKGLASVVTVEKQGKKADARKLLALMSLAVAHGDEVHIVIEGEDENIAEEKVKSFFEENL</sequence>
<evidence type="ECO:0000256" key="4">
    <source>
        <dbReference type="ARBA" id="ARBA00022490"/>
    </source>
</evidence>
<dbReference type="PRINTS" id="PR00107">
    <property type="entry name" value="PHOSPHOCPHPR"/>
</dbReference>
<evidence type="ECO:0000313" key="7">
    <source>
        <dbReference type="EMBL" id="MCC2241307.1"/>
    </source>
</evidence>